<evidence type="ECO:0000313" key="2">
    <source>
        <dbReference type="Proteomes" id="UP001296943"/>
    </source>
</evidence>
<dbReference type="Pfam" id="PF09388">
    <property type="entry name" value="SpoOE-like"/>
    <property type="match status" value="1"/>
</dbReference>
<dbReference type="PANTHER" id="PTHR41263:SF1">
    <property type="entry name" value="ASPARTYL-PHOSPHATE PHOSPHATASE YISI"/>
    <property type="match status" value="1"/>
</dbReference>
<dbReference type="PANTHER" id="PTHR41263">
    <property type="entry name" value="ASPARTYL-PHOSPHATE PHOSPHATASE YISI"/>
    <property type="match status" value="1"/>
</dbReference>
<protein>
    <recommendedName>
        <fullName evidence="3">Spo0E family sporulation regulatory protein-aspartic acid phosphatase</fullName>
    </recommendedName>
</protein>
<name>A0ABS2N350_9BACI</name>
<proteinExistence type="predicted"/>
<dbReference type="InterPro" id="IPR036638">
    <property type="entry name" value="HLH_DNA-bd_sf"/>
</dbReference>
<dbReference type="EMBL" id="JAFBDR010000018">
    <property type="protein sequence ID" value="MBM7572561.1"/>
    <property type="molecule type" value="Genomic_DNA"/>
</dbReference>
<dbReference type="RefSeq" id="WP_239584397.1">
    <property type="nucleotide sequence ID" value="NZ_JAFBDR010000018.1"/>
</dbReference>
<sequence>MFKEQTYPLDLAIQKKREEMIEVGLKKGLNHNETVLISQQLDQLLNDIQKLKHTNQ</sequence>
<evidence type="ECO:0000313" key="1">
    <source>
        <dbReference type="EMBL" id="MBM7572561.1"/>
    </source>
</evidence>
<evidence type="ECO:0008006" key="3">
    <source>
        <dbReference type="Google" id="ProtNLM"/>
    </source>
</evidence>
<dbReference type="Proteomes" id="UP001296943">
    <property type="component" value="Unassembled WGS sequence"/>
</dbReference>
<dbReference type="InterPro" id="IPR037208">
    <property type="entry name" value="Spo0E-like_sf"/>
</dbReference>
<dbReference type="InterPro" id="IPR018540">
    <property type="entry name" value="Spo0E-like"/>
</dbReference>
<accession>A0ABS2N350</accession>
<comment type="caution">
    <text evidence="1">The sequence shown here is derived from an EMBL/GenBank/DDBJ whole genome shotgun (WGS) entry which is preliminary data.</text>
</comment>
<dbReference type="Gene3D" id="4.10.280.10">
    <property type="entry name" value="Helix-loop-helix DNA-binding domain"/>
    <property type="match status" value="1"/>
</dbReference>
<organism evidence="1 2">
    <name type="scientific">Aquibacillus albus</name>
    <dbReference type="NCBI Taxonomy" id="1168171"/>
    <lineage>
        <taxon>Bacteria</taxon>
        <taxon>Bacillati</taxon>
        <taxon>Bacillota</taxon>
        <taxon>Bacilli</taxon>
        <taxon>Bacillales</taxon>
        <taxon>Bacillaceae</taxon>
        <taxon>Aquibacillus</taxon>
    </lineage>
</organism>
<reference evidence="1 2" key="1">
    <citation type="submission" date="2021-01" db="EMBL/GenBank/DDBJ databases">
        <title>Genomic Encyclopedia of Type Strains, Phase IV (KMG-IV): sequencing the most valuable type-strain genomes for metagenomic binning, comparative biology and taxonomic classification.</title>
        <authorList>
            <person name="Goeker M."/>
        </authorList>
    </citation>
    <scope>NUCLEOTIDE SEQUENCE [LARGE SCALE GENOMIC DNA]</scope>
    <source>
        <strain evidence="1 2">DSM 23711</strain>
    </source>
</reference>
<dbReference type="InterPro" id="IPR053028">
    <property type="entry name" value="Spo0E-like_phosphatase"/>
</dbReference>
<gene>
    <name evidence="1" type="ORF">JOC48_003089</name>
</gene>
<keyword evidence="2" id="KW-1185">Reference proteome</keyword>
<dbReference type="SUPFAM" id="SSF140500">
    <property type="entry name" value="BAS1536-like"/>
    <property type="match status" value="1"/>
</dbReference>